<gene>
    <name evidence="4" type="ORF">BE08_17755</name>
</gene>
<evidence type="ECO:0000313" key="4">
    <source>
        <dbReference type="EMBL" id="KYF54700.1"/>
    </source>
</evidence>
<feature type="compositionally biased region" description="Low complexity" evidence="1">
    <location>
        <begin position="359"/>
        <end position="384"/>
    </location>
</feature>
<feature type="compositionally biased region" description="Basic and acidic residues" evidence="1">
    <location>
        <begin position="83"/>
        <end position="93"/>
    </location>
</feature>
<dbReference type="EMBL" id="JELY01001756">
    <property type="protein sequence ID" value="KYF54700.1"/>
    <property type="molecule type" value="Genomic_DNA"/>
</dbReference>
<evidence type="ECO:0000256" key="2">
    <source>
        <dbReference type="SAM" id="SignalP"/>
    </source>
</evidence>
<dbReference type="Proteomes" id="UP000075420">
    <property type="component" value="Unassembled WGS sequence"/>
</dbReference>
<name>A0A150PGB6_SORCE</name>
<dbReference type="InterPro" id="IPR012347">
    <property type="entry name" value="Ferritin-like"/>
</dbReference>
<dbReference type="AlphaFoldDB" id="A0A150PGB6"/>
<dbReference type="PANTHER" id="PTHR38593:SF1">
    <property type="entry name" value="BLR2558 PROTEIN"/>
    <property type="match status" value="1"/>
</dbReference>
<feature type="signal peptide" evidence="2">
    <location>
        <begin position="1"/>
        <end position="23"/>
    </location>
</feature>
<feature type="compositionally biased region" description="Basic and acidic residues" evidence="1">
    <location>
        <begin position="115"/>
        <end position="137"/>
    </location>
</feature>
<comment type="caution">
    <text evidence="4">The sequence shown here is derived from an EMBL/GenBank/DDBJ whole genome shotgun (WGS) entry which is preliminary data.</text>
</comment>
<dbReference type="PANTHER" id="PTHR38593">
    <property type="entry name" value="BLR2558 PROTEIN"/>
    <property type="match status" value="1"/>
</dbReference>
<evidence type="ECO:0000256" key="1">
    <source>
        <dbReference type="SAM" id="MobiDB-lite"/>
    </source>
</evidence>
<keyword evidence="2" id="KW-0732">Signal</keyword>
<sequence>MLRNRSGRLAAIMFAGSFVLAGAGGCIAGADDEAETDGESTAGGESNARENTGADGRSGGQTGGDRARRAGGSSGGRQSGGEQADRQGERAGRQGEQAGCHGTRRGEQAGFQGGRRGEQGGRQGDRQGGDHSARRQMSDQQIATLFSVLNQREVELSEIAVERAESPEVQRYAEQRIDEHARAEQHGVRLSRGERTSIEACPQCEQLQDSAVEARESLQEQEGAEFDVGFMWAQVSLHRRALEILDEPHVKSSEIIQIRSRIEQHLREAEQIFCALLQRQQQQSGQKGAQQQGPQSAQQHGPQSAQQHGPQSAQQQGPQSAQQHGPQSAQQRGQQQRDQLQGPQRGQQQRGQQRGGQMQGQQSAQQQGPQSAQQQGSGQRGSQP</sequence>
<dbReference type="Gene3D" id="1.20.1260.10">
    <property type="match status" value="1"/>
</dbReference>
<protein>
    <recommendedName>
        <fullName evidence="3">DUF4142 domain-containing protein</fullName>
    </recommendedName>
</protein>
<evidence type="ECO:0000313" key="5">
    <source>
        <dbReference type="Proteomes" id="UP000075420"/>
    </source>
</evidence>
<dbReference type="Pfam" id="PF13628">
    <property type="entry name" value="DUF4142"/>
    <property type="match status" value="1"/>
</dbReference>
<feature type="region of interest" description="Disordered" evidence="1">
    <location>
        <begin position="28"/>
        <end position="139"/>
    </location>
</feature>
<feature type="chain" id="PRO_5007565863" description="DUF4142 domain-containing protein" evidence="2">
    <location>
        <begin position="24"/>
        <end position="384"/>
    </location>
</feature>
<accession>A0A150PGB6</accession>
<organism evidence="4 5">
    <name type="scientific">Sorangium cellulosum</name>
    <name type="common">Polyangium cellulosum</name>
    <dbReference type="NCBI Taxonomy" id="56"/>
    <lineage>
        <taxon>Bacteria</taxon>
        <taxon>Pseudomonadati</taxon>
        <taxon>Myxococcota</taxon>
        <taxon>Polyangia</taxon>
        <taxon>Polyangiales</taxon>
        <taxon>Polyangiaceae</taxon>
        <taxon>Sorangium</taxon>
    </lineage>
</organism>
<proteinExistence type="predicted"/>
<reference evidence="4 5" key="1">
    <citation type="submission" date="2014-02" db="EMBL/GenBank/DDBJ databases">
        <title>The small core and large imbalanced accessory genome model reveals a collaborative survival strategy of Sorangium cellulosum strains in nature.</title>
        <authorList>
            <person name="Han K."/>
            <person name="Peng R."/>
            <person name="Blom J."/>
            <person name="Li Y.-Z."/>
        </authorList>
    </citation>
    <scope>NUCLEOTIDE SEQUENCE [LARGE SCALE GENOMIC DNA]</scope>
    <source>
        <strain evidence="4 5">So0157-25</strain>
    </source>
</reference>
<evidence type="ECO:0000259" key="3">
    <source>
        <dbReference type="Pfam" id="PF13628"/>
    </source>
</evidence>
<feature type="domain" description="DUF4142" evidence="3">
    <location>
        <begin position="138"/>
        <end position="270"/>
    </location>
</feature>
<dbReference type="InterPro" id="IPR025419">
    <property type="entry name" value="DUF4142"/>
</dbReference>
<dbReference type="PROSITE" id="PS51257">
    <property type="entry name" value="PROKAR_LIPOPROTEIN"/>
    <property type="match status" value="1"/>
</dbReference>
<feature type="region of interest" description="Disordered" evidence="1">
    <location>
        <begin position="284"/>
        <end position="384"/>
    </location>
</feature>
<feature type="compositionally biased region" description="Low complexity" evidence="1">
    <location>
        <begin position="284"/>
        <end position="352"/>
    </location>
</feature>